<keyword evidence="2" id="KW-0472">Membrane</keyword>
<feature type="transmembrane region" description="Helical" evidence="2">
    <location>
        <begin position="120"/>
        <end position="146"/>
    </location>
</feature>
<gene>
    <name evidence="3" type="ORF">H4219_005157</name>
</gene>
<evidence type="ECO:0000256" key="2">
    <source>
        <dbReference type="SAM" id="Phobius"/>
    </source>
</evidence>
<evidence type="ECO:0000256" key="1">
    <source>
        <dbReference type="SAM" id="MobiDB-lite"/>
    </source>
</evidence>
<keyword evidence="2" id="KW-1133">Transmembrane helix</keyword>
<dbReference type="Proteomes" id="UP001150538">
    <property type="component" value="Unassembled WGS sequence"/>
</dbReference>
<reference evidence="3" key="1">
    <citation type="submission" date="2022-07" db="EMBL/GenBank/DDBJ databases">
        <title>Phylogenomic reconstructions and comparative analyses of Kickxellomycotina fungi.</title>
        <authorList>
            <person name="Reynolds N.K."/>
            <person name="Stajich J.E."/>
            <person name="Barry K."/>
            <person name="Grigoriev I.V."/>
            <person name="Crous P."/>
            <person name="Smith M.E."/>
        </authorList>
    </citation>
    <scope>NUCLEOTIDE SEQUENCE</scope>
    <source>
        <strain evidence="3">NBRC 100468</strain>
    </source>
</reference>
<comment type="caution">
    <text evidence="3">The sequence shown here is derived from an EMBL/GenBank/DDBJ whole genome shotgun (WGS) entry which is preliminary data.</text>
</comment>
<dbReference type="OrthoDB" id="3251871at2759"/>
<feature type="transmembrane region" description="Helical" evidence="2">
    <location>
        <begin position="80"/>
        <end position="100"/>
    </location>
</feature>
<feature type="transmembrane region" description="Helical" evidence="2">
    <location>
        <begin position="49"/>
        <end position="68"/>
    </location>
</feature>
<feature type="region of interest" description="Disordered" evidence="1">
    <location>
        <begin position="347"/>
        <end position="366"/>
    </location>
</feature>
<protein>
    <submittedName>
        <fullName evidence="3">Uncharacterized protein</fullName>
    </submittedName>
</protein>
<organism evidence="3 4">
    <name type="scientific">Mycoemilia scoparia</name>
    <dbReference type="NCBI Taxonomy" id="417184"/>
    <lineage>
        <taxon>Eukaryota</taxon>
        <taxon>Fungi</taxon>
        <taxon>Fungi incertae sedis</taxon>
        <taxon>Zoopagomycota</taxon>
        <taxon>Kickxellomycotina</taxon>
        <taxon>Kickxellomycetes</taxon>
        <taxon>Kickxellales</taxon>
        <taxon>Kickxellaceae</taxon>
        <taxon>Mycoemilia</taxon>
    </lineage>
</organism>
<accession>A0A9W7ZYP8</accession>
<sequence>MGIPQYEKPDGMSYQDFYIMFANFGYSMMPSKGVKAQYASAGPSAKAVYIMNMISFVLSIIVLITVIIQCRNRNFLERPSFRLSGSIALADMIHSAMMILMHQTNLVAKMTEIQLRVVWYFVLGSLFTSLFITDCIALHLHLTVILKKERLAAKLNPCNRYTNIDYNNDGENDNDNEVYMNGPSKSTIGFDNNVAFTNYSSSQKSPTTPTTPIVNTPKAEKSVNYKFSRISYKNPHPVSSFGNVTDGRLSTQVTCNLPEYIKKKRRTAMFAIFRMMLYPIVPLVTITVNPIFVSIKYPTYNFCFAVLALAALQGIIESIVFFINPMLDPMWAKVSNFVKQKLFCSSLPSEKQSSGGGRDGRFWSLN</sequence>
<dbReference type="EMBL" id="JANBPU010000253">
    <property type="protein sequence ID" value="KAJ1913578.1"/>
    <property type="molecule type" value="Genomic_DNA"/>
</dbReference>
<evidence type="ECO:0000313" key="3">
    <source>
        <dbReference type="EMBL" id="KAJ1913578.1"/>
    </source>
</evidence>
<proteinExistence type="predicted"/>
<dbReference type="AlphaFoldDB" id="A0A9W7ZYP8"/>
<keyword evidence="4" id="KW-1185">Reference proteome</keyword>
<feature type="transmembrane region" description="Helical" evidence="2">
    <location>
        <begin position="299"/>
        <end position="323"/>
    </location>
</feature>
<feature type="transmembrane region" description="Helical" evidence="2">
    <location>
        <begin position="271"/>
        <end position="293"/>
    </location>
</feature>
<name>A0A9W7ZYP8_9FUNG</name>
<evidence type="ECO:0000313" key="4">
    <source>
        <dbReference type="Proteomes" id="UP001150538"/>
    </source>
</evidence>
<keyword evidence="2" id="KW-0812">Transmembrane</keyword>